<organism evidence="2 3">
    <name type="scientific">Deinococcus gobiensis (strain DSM 21396 / JCM 16679 / CGMCC 1.7299 / I-0)</name>
    <dbReference type="NCBI Taxonomy" id="745776"/>
    <lineage>
        <taxon>Bacteria</taxon>
        <taxon>Thermotogati</taxon>
        <taxon>Deinococcota</taxon>
        <taxon>Deinococci</taxon>
        <taxon>Deinococcales</taxon>
        <taxon>Deinococcaceae</taxon>
        <taxon>Deinococcus</taxon>
    </lineage>
</organism>
<feature type="transmembrane region" description="Helical" evidence="1">
    <location>
        <begin position="115"/>
        <end position="147"/>
    </location>
</feature>
<dbReference type="Proteomes" id="UP000007575">
    <property type="component" value="Chromosome"/>
</dbReference>
<dbReference type="HOGENOM" id="CLU_1591808_0_0_0"/>
<keyword evidence="1" id="KW-1133">Transmembrane helix</keyword>
<evidence type="ECO:0000256" key="1">
    <source>
        <dbReference type="SAM" id="Phobius"/>
    </source>
</evidence>
<dbReference type="STRING" id="745776.DGo_CA2001"/>
<accession>H8GXS6</accession>
<keyword evidence="1" id="KW-0472">Membrane</keyword>
<dbReference type="RefSeq" id="WP_014685411.1">
    <property type="nucleotide sequence ID" value="NC_017790.1"/>
</dbReference>
<feature type="transmembrane region" description="Helical" evidence="1">
    <location>
        <begin position="75"/>
        <end position="95"/>
    </location>
</feature>
<keyword evidence="1" id="KW-0812">Transmembrane</keyword>
<dbReference type="EMBL" id="CP002191">
    <property type="protein sequence ID" value="AFD25928.1"/>
    <property type="molecule type" value="Genomic_DNA"/>
</dbReference>
<evidence type="ECO:0000313" key="3">
    <source>
        <dbReference type="Proteomes" id="UP000007575"/>
    </source>
</evidence>
<gene>
    <name evidence="2" type="ordered locus">DGo_CA2001</name>
</gene>
<name>H8GXS6_DEIGI</name>
<proteinExistence type="predicted"/>
<sequence length="167" mass="17962">MTWFFAVLDWLNALLNTPILSGAAGLVGVTGGRTLAFVILAVCMVGVVLQIRRVGPRLRALARGEQTVPLPAAQLVRLVTIFVVLLFLGAVVFGIQASSTYYAVQARTIGQRDVVVSLTLATLLFHVFAIGISLVVARLAVIIADVVTGEKREHRDFLRARAQGARL</sequence>
<dbReference type="PATRIC" id="fig|745776.4.peg.2050"/>
<protein>
    <submittedName>
        <fullName evidence="2">Uncharacterized protein</fullName>
    </submittedName>
</protein>
<keyword evidence="3" id="KW-1185">Reference proteome</keyword>
<dbReference type="KEGG" id="dgo:DGo_CA2001"/>
<feature type="transmembrane region" description="Helical" evidence="1">
    <location>
        <begin position="33"/>
        <end position="54"/>
    </location>
</feature>
<reference evidence="2 3" key="1">
    <citation type="journal article" date="2012" name="PLoS ONE">
        <title>Genome sequence and transcriptome analysis of the radioresistant bacterium Deinococcus gobiensis: insights into the extreme environmental adaptations.</title>
        <authorList>
            <person name="Yuan M."/>
            <person name="Chen M."/>
            <person name="Zhang W."/>
            <person name="Lu W."/>
            <person name="Wang J."/>
            <person name="Yang M."/>
            <person name="Zhao P."/>
            <person name="Tang R."/>
            <person name="Li X."/>
            <person name="Hao Y."/>
            <person name="Zhou Z."/>
            <person name="Zhan Y."/>
            <person name="Yu H."/>
            <person name="Teng C."/>
            <person name="Yan Y."/>
            <person name="Ping S."/>
            <person name="Wang Y."/>
            <person name="Lin M."/>
        </authorList>
    </citation>
    <scope>NUCLEOTIDE SEQUENCE [LARGE SCALE GENOMIC DNA]</scope>
    <source>
        <strain evidence="2 3">I-0</strain>
    </source>
</reference>
<dbReference type="AlphaFoldDB" id="H8GXS6"/>
<evidence type="ECO:0000313" key="2">
    <source>
        <dbReference type="EMBL" id="AFD25928.1"/>
    </source>
</evidence>